<evidence type="ECO:0000313" key="3">
    <source>
        <dbReference type="EMBL" id="MET3616943.1"/>
    </source>
</evidence>
<evidence type="ECO:0000313" key="4">
    <source>
        <dbReference type="Proteomes" id="UP001549162"/>
    </source>
</evidence>
<keyword evidence="1" id="KW-0812">Transmembrane</keyword>
<dbReference type="Pfam" id="PF20990">
    <property type="entry name" value="DUF2207_C"/>
    <property type="match status" value="1"/>
</dbReference>
<dbReference type="RefSeq" id="WP_354366991.1">
    <property type="nucleotide sequence ID" value="NZ_JBEPMA010000002.1"/>
</dbReference>
<evidence type="ECO:0000259" key="2">
    <source>
        <dbReference type="Pfam" id="PF20990"/>
    </source>
</evidence>
<protein>
    <recommendedName>
        <fullName evidence="2">Predicted membrane protein YciQ-like C-terminal domain-containing protein</fullName>
    </recommendedName>
</protein>
<keyword evidence="4" id="KW-1185">Reference proteome</keyword>
<feature type="transmembrane region" description="Helical" evidence="1">
    <location>
        <begin position="171"/>
        <end position="190"/>
    </location>
</feature>
<dbReference type="Proteomes" id="UP001549162">
    <property type="component" value="Unassembled WGS sequence"/>
</dbReference>
<comment type="caution">
    <text evidence="3">The sequence shown here is derived from an EMBL/GenBank/DDBJ whole genome shotgun (WGS) entry which is preliminary data.</text>
</comment>
<organism evidence="3 4">
    <name type="scientific">Peptoniphilus olsenii</name>
    <dbReference type="NCBI Taxonomy" id="411570"/>
    <lineage>
        <taxon>Bacteria</taxon>
        <taxon>Bacillati</taxon>
        <taxon>Bacillota</taxon>
        <taxon>Tissierellia</taxon>
        <taxon>Tissierellales</taxon>
        <taxon>Peptoniphilaceae</taxon>
        <taxon>Peptoniphilus</taxon>
    </lineage>
</organism>
<dbReference type="InterPro" id="IPR048389">
    <property type="entry name" value="YciQ-like_C"/>
</dbReference>
<feature type="transmembrane region" description="Helical" evidence="1">
    <location>
        <begin position="12"/>
        <end position="28"/>
    </location>
</feature>
<keyword evidence="1" id="KW-0472">Membrane</keyword>
<sequence>MNFNLNLSDANFLIINIFAALMGLYFIIKNKEKLKTQRNLSPTKLNFYEKSYFYKGANYIHNTIIAMLLYLKNKGAITIEKTTYKNRKGENILNYIFTKRDFSNLDSAEQKLLDIFFSFSDDDKISSRKLNKLRKDAPDDYNRKFYNLIEYFENHFENLGLKKNTSSSNKILIYFLGFFILFGIGLVFVANGHYYGFINMILSLVFFGLSISSVAELPPMGKKQFEELSILEKNLKKLNITTEDPTLVAIGFGLKYENIIAIREKNNDDYDIYFDENISEFQKVIKTALVGNSFLVR</sequence>
<reference evidence="3 4" key="1">
    <citation type="submission" date="2024-06" db="EMBL/GenBank/DDBJ databases">
        <title>Genomic Encyclopedia of Type Strains, Phase IV (KMG-IV): sequencing the most valuable type-strain genomes for metagenomic binning, comparative biology and taxonomic classification.</title>
        <authorList>
            <person name="Goeker M."/>
        </authorList>
    </citation>
    <scope>NUCLEOTIDE SEQUENCE [LARGE SCALE GENOMIC DNA]</scope>
    <source>
        <strain evidence="3 4">DSM 21460</strain>
    </source>
</reference>
<name>A0ABV2J870_9FIRM</name>
<keyword evidence="1" id="KW-1133">Transmembrane helix</keyword>
<gene>
    <name evidence="3" type="ORF">ABID14_000568</name>
</gene>
<accession>A0ABV2J870</accession>
<dbReference type="EMBL" id="JBEPMA010000002">
    <property type="protein sequence ID" value="MET3616943.1"/>
    <property type="molecule type" value="Genomic_DNA"/>
</dbReference>
<evidence type="ECO:0000256" key="1">
    <source>
        <dbReference type="SAM" id="Phobius"/>
    </source>
</evidence>
<proteinExistence type="predicted"/>
<feature type="transmembrane region" description="Helical" evidence="1">
    <location>
        <begin position="196"/>
        <end position="215"/>
    </location>
</feature>
<feature type="domain" description="Predicted membrane protein YciQ-like C-terminal" evidence="2">
    <location>
        <begin position="60"/>
        <end position="212"/>
    </location>
</feature>